<feature type="transmembrane region" description="Helical" evidence="7">
    <location>
        <begin position="313"/>
        <end position="333"/>
    </location>
</feature>
<keyword evidence="6 7" id="KW-0472">Membrane</keyword>
<accession>A0A512CDQ8</accession>
<dbReference type="CDD" id="cd06173">
    <property type="entry name" value="MFS_MefA_like"/>
    <property type="match status" value="1"/>
</dbReference>
<gene>
    <name evidence="9" type="ORF">CQA01_28610</name>
</gene>
<dbReference type="Gene3D" id="1.20.1250.20">
    <property type="entry name" value="MFS general substrate transporter like domains"/>
    <property type="match status" value="1"/>
</dbReference>
<sequence length="412" mass="44810">MLIFKSLSSTNYRYFFTGQAFSNLGNMMKQVVVGWLVYSLTGSALLLGIVSFSREISAFLVSIFAGVFADKYNKHKLLMVCQSTIALNATVLAMLTISGNITFNMLLSLEIIFGLVSGLEMPSRHAFVNDLVEDKAYLTNAIALNSSLFNTARIVGPAIAGILIPIIGEGYCLLLYAIASFSVVVFFAFIKYRPPSKVAPKQNFKNAFADGARFAFKTKHLRFLMLFVAAITLIGMSYMVILPVFAAEVFNGDAVIFGYMTSAVGLGSLVGAFFVGTKNNILGLDKLILVGTIVFGIGLAVFSFSSILWLSLLALLATGLGRVIIFTGSNTLIQSISPEEKRGRVLSFYIMLFMGSLSVGSFMIGILTDWIGAPTTLAFGSLGVLFLAAFYAKSLPLLRRRTYRAIKKLELH</sequence>
<feature type="domain" description="Major facilitator superfamily (MFS) profile" evidence="8">
    <location>
        <begin position="1"/>
        <end position="401"/>
    </location>
</feature>
<feature type="transmembrane region" description="Helical" evidence="7">
    <location>
        <begin position="77"/>
        <end position="97"/>
    </location>
</feature>
<feature type="transmembrane region" description="Helical" evidence="7">
    <location>
        <begin position="370"/>
        <end position="392"/>
    </location>
</feature>
<dbReference type="RefSeq" id="WP_081652290.1">
    <property type="nucleotide sequence ID" value="NZ_BJYV01000015.1"/>
</dbReference>
<dbReference type="SUPFAM" id="SSF103473">
    <property type="entry name" value="MFS general substrate transporter"/>
    <property type="match status" value="1"/>
</dbReference>
<comment type="subcellular location">
    <subcellularLocation>
        <location evidence="1">Cell membrane</location>
        <topology evidence="1">Multi-pass membrane protein</topology>
    </subcellularLocation>
</comment>
<protein>
    <submittedName>
        <fullName evidence="9">MFS transporter</fullName>
    </submittedName>
</protein>
<dbReference type="InterPro" id="IPR036259">
    <property type="entry name" value="MFS_trans_sf"/>
</dbReference>
<evidence type="ECO:0000313" key="10">
    <source>
        <dbReference type="Proteomes" id="UP000321301"/>
    </source>
</evidence>
<dbReference type="Proteomes" id="UP000321301">
    <property type="component" value="Unassembled WGS sequence"/>
</dbReference>
<feature type="transmembrane region" description="Helical" evidence="7">
    <location>
        <begin position="35"/>
        <end position="65"/>
    </location>
</feature>
<keyword evidence="10" id="KW-1185">Reference proteome</keyword>
<dbReference type="PANTHER" id="PTHR23513">
    <property type="entry name" value="INTEGRAL MEMBRANE EFFLUX PROTEIN-RELATED"/>
    <property type="match status" value="1"/>
</dbReference>
<evidence type="ECO:0000256" key="6">
    <source>
        <dbReference type="ARBA" id="ARBA00023136"/>
    </source>
</evidence>
<evidence type="ECO:0000259" key="8">
    <source>
        <dbReference type="PROSITE" id="PS50850"/>
    </source>
</evidence>
<evidence type="ECO:0000256" key="7">
    <source>
        <dbReference type="SAM" id="Phobius"/>
    </source>
</evidence>
<keyword evidence="5 7" id="KW-1133">Transmembrane helix</keyword>
<evidence type="ECO:0000256" key="4">
    <source>
        <dbReference type="ARBA" id="ARBA00022692"/>
    </source>
</evidence>
<dbReference type="InterPro" id="IPR020846">
    <property type="entry name" value="MFS_dom"/>
</dbReference>
<comment type="caution">
    <text evidence="9">The sequence shown here is derived from an EMBL/GenBank/DDBJ whole genome shotgun (WGS) entry which is preliminary data.</text>
</comment>
<evidence type="ECO:0000256" key="3">
    <source>
        <dbReference type="ARBA" id="ARBA00022475"/>
    </source>
</evidence>
<keyword evidence="2" id="KW-0813">Transport</keyword>
<name>A0A512CDQ8_9BACT</name>
<feature type="transmembrane region" description="Helical" evidence="7">
    <location>
        <begin position="223"/>
        <end position="244"/>
    </location>
</feature>
<dbReference type="GO" id="GO:0022857">
    <property type="term" value="F:transmembrane transporter activity"/>
    <property type="evidence" value="ECO:0007669"/>
    <property type="project" value="InterPro"/>
</dbReference>
<dbReference type="PANTHER" id="PTHR23513:SF11">
    <property type="entry name" value="STAPHYLOFERRIN A TRANSPORTER"/>
    <property type="match status" value="1"/>
</dbReference>
<dbReference type="Pfam" id="PF05977">
    <property type="entry name" value="MFS_3"/>
    <property type="match status" value="1"/>
</dbReference>
<evidence type="ECO:0000313" key="9">
    <source>
        <dbReference type="EMBL" id="GEO22327.1"/>
    </source>
</evidence>
<evidence type="ECO:0000256" key="2">
    <source>
        <dbReference type="ARBA" id="ARBA00022448"/>
    </source>
</evidence>
<reference evidence="9 10" key="1">
    <citation type="submission" date="2019-07" db="EMBL/GenBank/DDBJ databases">
        <title>Whole genome shotgun sequence of Cyclobacterium qasimii NBRC 106168.</title>
        <authorList>
            <person name="Hosoyama A."/>
            <person name="Uohara A."/>
            <person name="Ohji S."/>
            <person name="Ichikawa N."/>
        </authorList>
    </citation>
    <scope>NUCLEOTIDE SEQUENCE [LARGE SCALE GENOMIC DNA]</scope>
    <source>
        <strain evidence="9 10">NBRC 106168</strain>
    </source>
</reference>
<evidence type="ECO:0000256" key="1">
    <source>
        <dbReference type="ARBA" id="ARBA00004651"/>
    </source>
</evidence>
<feature type="transmembrane region" description="Helical" evidence="7">
    <location>
        <begin position="256"/>
        <end position="275"/>
    </location>
</feature>
<evidence type="ECO:0000256" key="5">
    <source>
        <dbReference type="ARBA" id="ARBA00022989"/>
    </source>
</evidence>
<dbReference type="EMBL" id="BJYV01000015">
    <property type="protein sequence ID" value="GEO22327.1"/>
    <property type="molecule type" value="Genomic_DNA"/>
</dbReference>
<keyword evidence="4 7" id="KW-0812">Transmembrane</keyword>
<organism evidence="9 10">
    <name type="scientific">Cyclobacterium qasimii</name>
    <dbReference type="NCBI Taxonomy" id="1350429"/>
    <lineage>
        <taxon>Bacteria</taxon>
        <taxon>Pseudomonadati</taxon>
        <taxon>Bacteroidota</taxon>
        <taxon>Cytophagia</taxon>
        <taxon>Cytophagales</taxon>
        <taxon>Cyclobacteriaceae</taxon>
        <taxon>Cyclobacterium</taxon>
    </lineage>
</organism>
<feature type="transmembrane region" description="Helical" evidence="7">
    <location>
        <begin position="345"/>
        <end position="364"/>
    </location>
</feature>
<dbReference type="GO" id="GO:0005886">
    <property type="term" value="C:plasma membrane"/>
    <property type="evidence" value="ECO:0007669"/>
    <property type="project" value="UniProtKB-SubCell"/>
</dbReference>
<keyword evidence="3" id="KW-1003">Cell membrane</keyword>
<feature type="transmembrane region" description="Helical" evidence="7">
    <location>
        <begin position="287"/>
        <end position="307"/>
    </location>
</feature>
<proteinExistence type="predicted"/>
<dbReference type="InterPro" id="IPR010290">
    <property type="entry name" value="TM_effector"/>
</dbReference>
<feature type="transmembrane region" description="Helical" evidence="7">
    <location>
        <begin position="173"/>
        <end position="192"/>
    </location>
</feature>
<dbReference type="PROSITE" id="PS50850">
    <property type="entry name" value="MFS"/>
    <property type="match status" value="1"/>
</dbReference>
<dbReference type="AlphaFoldDB" id="A0A512CDQ8"/>